<name>A0A2I0VQL0_9ASPA</name>
<keyword evidence="8" id="KW-1185">Reference proteome</keyword>
<comment type="subcellular location">
    <subcellularLocation>
        <location evidence="1 6">Nucleus</location>
    </subcellularLocation>
</comment>
<sequence>MIFRGVRLGPDQAVILHMLDIPSIAEALNDVKMELIDATFPLLKDAFHHVHPQFLGMPHARMPLPFEIAEDLVYVNAKQYHGIFKDKQSRSKEKLEKKTIKSRKVPFKSLTLNSSTSSQINFTCLRQLSHALNPELGILPMILQILRWYRSSLDGLLI</sequence>
<keyword evidence="2 6" id="KW-0805">Transcription regulation</keyword>
<dbReference type="PANTHER" id="PTHR12632">
    <property type="entry name" value="TRANSCRIPTION FACTOR NF-Y ALPHA-RELATED"/>
    <property type="match status" value="1"/>
</dbReference>
<proteinExistence type="inferred from homology"/>
<keyword evidence="3 6" id="KW-0238">DNA-binding</keyword>
<evidence type="ECO:0000256" key="4">
    <source>
        <dbReference type="ARBA" id="ARBA00023163"/>
    </source>
</evidence>
<reference evidence="7 8" key="2">
    <citation type="journal article" date="2017" name="Nature">
        <title>The Apostasia genome and the evolution of orchids.</title>
        <authorList>
            <person name="Zhang G.Q."/>
            <person name="Liu K.W."/>
            <person name="Li Z."/>
            <person name="Lohaus R."/>
            <person name="Hsiao Y.Y."/>
            <person name="Niu S.C."/>
            <person name="Wang J.Y."/>
            <person name="Lin Y.C."/>
            <person name="Xu Q."/>
            <person name="Chen L.J."/>
            <person name="Yoshida K."/>
            <person name="Fujiwara S."/>
            <person name="Wang Z.W."/>
            <person name="Zhang Y.Q."/>
            <person name="Mitsuda N."/>
            <person name="Wang M."/>
            <person name="Liu G.H."/>
            <person name="Pecoraro L."/>
            <person name="Huang H.X."/>
            <person name="Xiao X.J."/>
            <person name="Lin M."/>
            <person name="Wu X.Y."/>
            <person name="Wu W.L."/>
            <person name="Chen Y.Y."/>
            <person name="Chang S.B."/>
            <person name="Sakamoto S."/>
            <person name="Ohme-Takagi M."/>
            <person name="Yagi M."/>
            <person name="Zeng S.J."/>
            <person name="Shen C.Y."/>
            <person name="Yeh C.M."/>
            <person name="Luo Y.B."/>
            <person name="Tsai W.C."/>
            <person name="Van de Peer Y."/>
            <person name="Liu Z.J."/>
        </authorList>
    </citation>
    <scope>NUCLEOTIDE SEQUENCE [LARGE SCALE GENOMIC DNA]</scope>
    <source>
        <tissue evidence="7">The whole plant</tissue>
    </source>
</reference>
<gene>
    <name evidence="7" type="ORF">MA16_Dca009734</name>
</gene>
<dbReference type="STRING" id="906689.A0A2I0VQL0"/>
<reference evidence="7 8" key="1">
    <citation type="journal article" date="2016" name="Sci. Rep.">
        <title>The Dendrobium catenatum Lindl. genome sequence provides insights into polysaccharide synthase, floral development and adaptive evolution.</title>
        <authorList>
            <person name="Zhang G.Q."/>
            <person name="Xu Q."/>
            <person name="Bian C."/>
            <person name="Tsai W.C."/>
            <person name="Yeh C.M."/>
            <person name="Liu K.W."/>
            <person name="Yoshida K."/>
            <person name="Zhang L.S."/>
            <person name="Chang S.B."/>
            <person name="Chen F."/>
            <person name="Shi Y."/>
            <person name="Su Y.Y."/>
            <person name="Zhang Y.Q."/>
            <person name="Chen L.J."/>
            <person name="Yin Y."/>
            <person name="Lin M."/>
            <person name="Huang H."/>
            <person name="Deng H."/>
            <person name="Wang Z.W."/>
            <person name="Zhu S.L."/>
            <person name="Zhao X."/>
            <person name="Deng C."/>
            <person name="Niu S.C."/>
            <person name="Huang J."/>
            <person name="Wang M."/>
            <person name="Liu G.H."/>
            <person name="Yang H.J."/>
            <person name="Xiao X.J."/>
            <person name="Hsiao Y.Y."/>
            <person name="Wu W.L."/>
            <person name="Chen Y.Y."/>
            <person name="Mitsuda N."/>
            <person name="Ohme-Takagi M."/>
            <person name="Luo Y.B."/>
            <person name="Van de Peer Y."/>
            <person name="Liu Z.J."/>
        </authorList>
    </citation>
    <scope>NUCLEOTIDE SEQUENCE [LARGE SCALE GENOMIC DNA]</scope>
    <source>
        <tissue evidence="7">The whole plant</tissue>
    </source>
</reference>
<dbReference type="GO" id="GO:0003700">
    <property type="term" value="F:DNA-binding transcription factor activity"/>
    <property type="evidence" value="ECO:0007669"/>
    <property type="project" value="UniProtKB-UniRule"/>
</dbReference>
<dbReference type="GO" id="GO:0005634">
    <property type="term" value="C:nucleus"/>
    <property type="evidence" value="ECO:0007669"/>
    <property type="project" value="UniProtKB-SubCell"/>
</dbReference>
<evidence type="ECO:0000256" key="1">
    <source>
        <dbReference type="ARBA" id="ARBA00004123"/>
    </source>
</evidence>
<dbReference type="Pfam" id="PF02045">
    <property type="entry name" value="CBFB_NFYA"/>
    <property type="match status" value="1"/>
</dbReference>
<keyword evidence="5 6" id="KW-0539">Nucleus</keyword>
<dbReference type="PROSITE" id="PS51152">
    <property type="entry name" value="NFYA_HAP2_2"/>
    <property type="match status" value="1"/>
</dbReference>
<evidence type="ECO:0000256" key="3">
    <source>
        <dbReference type="ARBA" id="ARBA00023125"/>
    </source>
</evidence>
<protein>
    <recommendedName>
        <fullName evidence="6">Nuclear transcription factor Y subunit</fullName>
    </recommendedName>
</protein>
<dbReference type="Gene3D" id="6.10.250.2430">
    <property type="match status" value="1"/>
</dbReference>
<dbReference type="Proteomes" id="UP000233837">
    <property type="component" value="Unassembled WGS sequence"/>
</dbReference>
<evidence type="ECO:0000313" key="7">
    <source>
        <dbReference type="EMBL" id="PKU65697.1"/>
    </source>
</evidence>
<evidence type="ECO:0000313" key="8">
    <source>
        <dbReference type="Proteomes" id="UP000233837"/>
    </source>
</evidence>
<dbReference type="EMBL" id="KZ503318">
    <property type="protein sequence ID" value="PKU65697.1"/>
    <property type="molecule type" value="Genomic_DNA"/>
</dbReference>
<dbReference type="InterPro" id="IPR001289">
    <property type="entry name" value="NFYA"/>
</dbReference>
<comment type="function">
    <text evidence="6">Component of the sequence-specific heterotrimeric transcription factor (NF-Y) which specifically recognizes a 5'-CCAAT-3' box motif found in the promoters of its target genes.</text>
</comment>
<evidence type="ECO:0000256" key="5">
    <source>
        <dbReference type="ARBA" id="ARBA00023242"/>
    </source>
</evidence>
<keyword evidence="4 6" id="KW-0804">Transcription</keyword>
<evidence type="ECO:0000256" key="6">
    <source>
        <dbReference type="RuleBase" id="RU367155"/>
    </source>
</evidence>
<evidence type="ECO:0000256" key="2">
    <source>
        <dbReference type="ARBA" id="ARBA00023015"/>
    </source>
</evidence>
<dbReference type="Gene3D" id="3.40.50.720">
    <property type="entry name" value="NAD(P)-binding Rossmann-like Domain"/>
    <property type="match status" value="1"/>
</dbReference>
<comment type="subunit">
    <text evidence="6">Heterotrimer.</text>
</comment>
<dbReference type="AlphaFoldDB" id="A0A2I0VQL0"/>
<comment type="similarity">
    <text evidence="6">Belongs to the NFYA/HAP2 subunit family.</text>
</comment>
<accession>A0A2I0VQL0</accession>
<dbReference type="GO" id="GO:0003677">
    <property type="term" value="F:DNA binding"/>
    <property type="evidence" value="ECO:0007669"/>
    <property type="project" value="UniProtKB-KW"/>
</dbReference>
<organism evidence="7 8">
    <name type="scientific">Dendrobium catenatum</name>
    <dbReference type="NCBI Taxonomy" id="906689"/>
    <lineage>
        <taxon>Eukaryota</taxon>
        <taxon>Viridiplantae</taxon>
        <taxon>Streptophyta</taxon>
        <taxon>Embryophyta</taxon>
        <taxon>Tracheophyta</taxon>
        <taxon>Spermatophyta</taxon>
        <taxon>Magnoliopsida</taxon>
        <taxon>Liliopsida</taxon>
        <taxon>Asparagales</taxon>
        <taxon>Orchidaceae</taxon>
        <taxon>Epidendroideae</taxon>
        <taxon>Malaxideae</taxon>
        <taxon>Dendrobiinae</taxon>
        <taxon>Dendrobium</taxon>
    </lineage>
</organism>